<dbReference type="AlphaFoldDB" id="A0A1I7WFX5"/>
<accession>A0A1I7WFX5</accession>
<proteinExistence type="predicted"/>
<evidence type="ECO:0000313" key="1">
    <source>
        <dbReference type="Proteomes" id="UP000095283"/>
    </source>
</evidence>
<protein>
    <submittedName>
        <fullName evidence="2">Uncharacterized protein</fullName>
    </submittedName>
</protein>
<sequence length="52" mass="6250">MEVRTRENVLRSQCIKKTTCVIENTKNPKNKNYFNDSYNLTQYIYSITIILF</sequence>
<keyword evidence="1" id="KW-1185">Reference proteome</keyword>
<dbReference type="Proteomes" id="UP000095283">
    <property type="component" value="Unplaced"/>
</dbReference>
<evidence type="ECO:0000313" key="2">
    <source>
        <dbReference type="WBParaSite" id="Hba_03890"/>
    </source>
</evidence>
<name>A0A1I7WFX5_HETBA</name>
<dbReference type="WBParaSite" id="Hba_03890">
    <property type="protein sequence ID" value="Hba_03890"/>
    <property type="gene ID" value="Hba_03890"/>
</dbReference>
<reference evidence="2" key="1">
    <citation type="submission" date="2016-11" db="UniProtKB">
        <authorList>
            <consortium name="WormBaseParasite"/>
        </authorList>
    </citation>
    <scope>IDENTIFICATION</scope>
</reference>
<organism evidence="1 2">
    <name type="scientific">Heterorhabditis bacteriophora</name>
    <name type="common">Entomopathogenic nematode worm</name>
    <dbReference type="NCBI Taxonomy" id="37862"/>
    <lineage>
        <taxon>Eukaryota</taxon>
        <taxon>Metazoa</taxon>
        <taxon>Ecdysozoa</taxon>
        <taxon>Nematoda</taxon>
        <taxon>Chromadorea</taxon>
        <taxon>Rhabditida</taxon>
        <taxon>Rhabditina</taxon>
        <taxon>Rhabditomorpha</taxon>
        <taxon>Strongyloidea</taxon>
        <taxon>Heterorhabditidae</taxon>
        <taxon>Heterorhabditis</taxon>
    </lineage>
</organism>